<name>A0A560H6H0_9PROT</name>
<dbReference type="Proteomes" id="UP000315751">
    <property type="component" value="Unassembled WGS sequence"/>
</dbReference>
<reference evidence="1 2" key="1">
    <citation type="submission" date="2019-06" db="EMBL/GenBank/DDBJ databases">
        <title>Genomic Encyclopedia of Type Strains, Phase IV (KMG-V): Genome sequencing to study the core and pangenomes of soil and plant-associated prokaryotes.</title>
        <authorList>
            <person name="Whitman W."/>
        </authorList>
    </citation>
    <scope>NUCLEOTIDE SEQUENCE [LARGE SCALE GENOMIC DNA]</scope>
    <source>
        <strain evidence="1 2">BR 11622</strain>
    </source>
</reference>
<gene>
    <name evidence="1" type="ORF">FBZ90_107321</name>
</gene>
<proteinExistence type="predicted"/>
<protein>
    <submittedName>
        <fullName evidence="1">Uncharacterized protein</fullName>
    </submittedName>
</protein>
<accession>A0A560H6H0</accession>
<dbReference type="EMBL" id="VITR01000007">
    <property type="protein sequence ID" value="TWB41942.1"/>
    <property type="molecule type" value="Genomic_DNA"/>
</dbReference>
<sequence length="78" mass="8812">MFGALSLRGSLQGAEQSNTLSTIRGVNPYERFLGHPMVSIERMRIKDSACTTHDVAHVRYQDQQDAVWAFQKMVEATK</sequence>
<evidence type="ECO:0000313" key="1">
    <source>
        <dbReference type="EMBL" id="TWB41942.1"/>
    </source>
</evidence>
<comment type="caution">
    <text evidence="1">The sequence shown here is derived from an EMBL/GenBank/DDBJ whole genome shotgun (WGS) entry which is preliminary data.</text>
</comment>
<dbReference type="AlphaFoldDB" id="A0A560H6H0"/>
<keyword evidence="2" id="KW-1185">Reference proteome</keyword>
<evidence type="ECO:0000313" key="2">
    <source>
        <dbReference type="Proteomes" id="UP000315751"/>
    </source>
</evidence>
<organism evidence="1 2">
    <name type="scientific">Nitrospirillum amazonense</name>
    <dbReference type="NCBI Taxonomy" id="28077"/>
    <lineage>
        <taxon>Bacteria</taxon>
        <taxon>Pseudomonadati</taxon>
        <taxon>Pseudomonadota</taxon>
        <taxon>Alphaproteobacteria</taxon>
        <taxon>Rhodospirillales</taxon>
        <taxon>Azospirillaceae</taxon>
        <taxon>Nitrospirillum</taxon>
    </lineage>
</organism>